<reference evidence="2 3" key="1">
    <citation type="submission" date="2024-07" db="EMBL/GenBank/DDBJ databases">
        <title>Description of Labrys sedimenti sp. nov., isolated from a diclofenac-degrading enrichment culture.</title>
        <authorList>
            <person name="Tancsics A."/>
            <person name="Csepanyi A."/>
        </authorList>
    </citation>
    <scope>NUCLEOTIDE SEQUENCE [LARGE SCALE GENOMIC DNA]</scope>
    <source>
        <strain evidence="2 3">LMG 23578</strain>
    </source>
</reference>
<dbReference type="PANTHER" id="PTHR18964:SF149">
    <property type="entry name" value="BIFUNCTIONAL UDP-N-ACETYLGLUCOSAMINE 2-EPIMERASE_N-ACETYLMANNOSAMINE KINASE"/>
    <property type="match status" value="1"/>
</dbReference>
<comment type="similarity">
    <text evidence="1">Belongs to the ROK (NagC/XylR) family.</text>
</comment>
<name>A0ABV3PWX8_9HYPH</name>
<dbReference type="Pfam" id="PF00480">
    <property type="entry name" value="ROK"/>
    <property type="match status" value="1"/>
</dbReference>
<dbReference type="Proteomes" id="UP001555786">
    <property type="component" value="Unassembled WGS sequence"/>
</dbReference>
<organism evidence="2 3">
    <name type="scientific">Labrys neptuniae</name>
    <dbReference type="NCBI Taxonomy" id="376174"/>
    <lineage>
        <taxon>Bacteria</taxon>
        <taxon>Pseudomonadati</taxon>
        <taxon>Pseudomonadota</taxon>
        <taxon>Alphaproteobacteria</taxon>
        <taxon>Hyphomicrobiales</taxon>
        <taxon>Xanthobacteraceae</taxon>
        <taxon>Labrys</taxon>
    </lineage>
</organism>
<evidence type="ECO:0000313" key="3">
    <source>
        <dbReference type="Proteomes" id="UP001555786"/>
    </source>
</evidence>
<dbReference type="PANTHER" id="PTHR18964">
    <property type="entry name" value="ROK (REPRESSOR, ORF, KINASE) FAMILY"/>
    <property type="match status" value="1"/>
</dbReference>
<dbReference type="SUPFAM" id="SSF53067">
    <property type="entry name" value="Actin-like ATPase domain"/>
    <property type="match status" value="1"/>
</dbReference>
<dbReference type="InterPro" id="IPR049874">
    <property type="entry name" value="ROK_cs"/>
</dbReference>
<protein>
    <submittedName>
        <fullName evidence="2">ROK family protein</fullName>
    </submittedName>
</protein>
<evidence type="ECO:0000256" key="1">
    <source>
        <dbReference type="ARBA" id="ARBA00006479"/>
    </source>
</evidence>
<proteinExistence type="inferred from homology"/>
<accession>A0ABV3PWX8</accession>
<dbReference type="InterPro" id="IPR000600">
    <property type="entry name" value="ROK"/>
</dbReference>
<dbReference type="EMBL" id="JBFNQD010000022">
    <property type="protein sequence ID" value="MEW9310155.1"/>
    <property type="molecule type" value="Genomic_DNA"/>
</dbReference>
<dbReference type="InterPro" id="IPR043129">
    <property type="entry name" value="ATPase_NBD"/>
</dbReference>
<dbReference type="Gene3D" id="3.30.420.40">
    <property type="match status" value="2"/>
</dbReference>
<evidence type="ECO:0000313" key="2">
    <source>
        <dbReference type="EMBL" id="MEW9310155.1"/>
    </source>
</evidence>
<dbReference type="RefSeq" id="WP_367626671.1">
    <property type="nucleotide sequence ID" value="NZ_JBFNQD010000022.1"/>
</dbReference>
<dbReference type="PROSITE" id="PS01125">
    <property type="entry name" value="ROK"/>
    <property type="match status" value="1"/>
</dbReference>
<comment type="caution">
    <text evidence="2">The sequence shown here is derived from an EMBL/GenBank/DDBJ whole genome shotgun (WGS) entry which is preliminary data.</text>
</comment>
<gene>
    <name evidence="2" type="ORF">ABXS05_31745</name>
</gene>
<keyword evidence="3" id="KW-1185">Reference proteome</keyword>
<sequence length="321" mass="33346">MYRRAIGIDLGGTQVRAALVDDTGTVLRRAATRTDVAGGPAAVMAQFRNLIEEVTDDKSLDSLSGIGVCAPGPLDSLTGTFIHIPTLPGWENFPLRDELAAALGRPVVLEGDAIAACYGEWRFGAGRGLDHLLYVTVSTGIGGGVVSDGRLLHGRRGMTAHVGHFRLAQKCHSAGDEPRCSCGATGCFEAFAAGTALDRRAREAALAHPGSSLARLTAPTAGDVVAAARQGDATALALLDEEATLLGEGFVSLIHLYSPEKVVMGGGVSHGFDLMDETIHRAIRTTALPAFRDVPVVKAALGDNAGLVGAAALLMFGERTR</sequence>